<feature type="transmembrane region" description="Helical" evidence="2">
    <location>
        <begin position="942"/>
        <end position="963"/>
    </location>
</feature>
<protein>
    <submittedName>
        <fullName evidence="3">Uncharacterized protein</fullName>
    </submittedName>
</protein>
<feature type="region of interest" description="Disordered" evidence="1">
    <location>
        <begin position="1222"/>
        <end position="1243"/>
    </location>
</feature>
<keyword evidence="2" id="KW-0472">Membrane</keyword>
<feature type="transmembrane region" description="Helical" evidence="2">
    <location>
        <begin position="901"/>
        <end position="922"/>
    </location>
</feature>
<evidence type="ECO:0000256" key="2">
    <source>
        <dbReference type="SAM" id="Phobius"/>
    </source>
</evidence>
<dbReference type="EMBL" id="DRVY01000028">
    <property type="protein sequence ID" value="HHR92069.1"/>
    <property type="molecule type" value="Genomic_DNA"/>
</dbReference>
<reference evidence="3" key="1">
    <citation type="journal article" date="2020" name="mSystems">
        <title>Genome- and Community-Level Interaction Insights into Carbon Utilization and Element Cycling Functions of Hydrothermarchaeota in Hydrothermal Sediment.</title>
        <authorList>
            <person name="Zhou Z."/>
            <person name="Liu Y."/>
            <person name="Xu W."/>
            <person name="Pan J."/>
            <person name="Luo Z.H."/>
            <person name="Li M."/>
        </authorList>
    </citation>
    <scope>NUCLEOTIDE SEQUENCE [LARGE SCALE GENOMIC DNA]</scope>
    <source>
        <strain evidence="3">SpSt-1042</strain>
    </source>
</reference>
<dbReference type="AlphaFoldDB" id="A0A7C5USF6"/>
<comment type="caution">
    <text evidence="3">The sequence shown here is derived from an EMBL/GenBank/DDBJ whole genome shotgun (WGS) entry which is preliminary data.</text>
</comment>
<evidence type="ECO:0000256" key="1">
    <source>
        <dbReference type="SAM" id="MobiDB-lite"/>
    </source>
</evidence>
<evidence type="ECO:0000313" key="3">
    <source>
        <dbReference type="EMBL" id="HHR92069.1"/>
    </source>
</evidence>
<accession>A0A7C5USF6</accession>
<feature type="transmembrane region" description="Helical" evidence="2">
    <location>
        <begin position="813"/>
        <end position="831"/>
    </location>
</feature>
<organism evidence="3">
    <name type="scientific">candidate division CPR3 bacterium</name>
    <dbReference type="NCBI Taxonomy" id="2268181"/>
    <lineage>
        <taxon>Bacteria</taxon>
        <taxon>Bacteria division CPR3</taxon>
    </lineage>
</organism>
<keyword evidence="2" id="KW-1133">Transmembrane helix</keyword>
<name>A0A7C5USF6_UNCC3</name>
<sequence length="1243" mass="141793">MPSIKRYYKASEDDFKIALREITDKDLRNYLQTIYEMLQISPSVMTFDAFDYQVMMDKNDIEVKTHLLLPSILERERESSKIIDIIYKYKRPNTTYTFEKTEIPDGAQISDIEVVDANIEISYVDNDGKERIIPFKIDRSAIITWRKDGAQDEKDPDKKSISGAEVETDEDGNVIRFSLLYNAGKKKFDLELNAKPRYLKYLFKDGNIPKGKTTTLKLNAFFDDPFREGDMPWLKVTYKENEAANVEQVKFIRCWEQARPMLFKKKGLHKPTKKGNNEFDFGYFSVSIKNGTLIIDNVRLPRGKSIKLVSAWAKKLKEGDKIKEVDNSGDIYIVDGKFTPIKPNNSAKNLKGNIIGIVEGEKSKYNGKVVDLGKYIAHKKLISKLGKKLPSEQIDGIIEITPAANGKLEVVSRRLDAKGLPIDSSAYIYNLTDEATKRLQSVIPDLSWIDQSNIEIENDKVILHYKVPGIEKDQTFELYTNDMFDNFNVAFLKNKKMEVNSVESIYTGKNENFKPTLDLINGNLRLIVHKVDRWQINRPEELRNETGFTITPTKATSAVKINEEWIPLNIDQPIINKDVLEIDYDLSQVFDGQIHSVIGPQSRFGNWGDFSLQYPRDPYFYGLPIAANFETINEYGENFGLNRAKALRAHRGIQSGRTHTMPYTFLHNLMFADIMETNSDYYKKLSNYGHWLTGVGVSEDTQMEMVLWLLGMKMHVVKDMLTIMAAEKTFDRYKIQNVTRYNYSEVLFAEPFKLALWDIMYGISPSIDPFYFASPEAMSELAAGRTWYKYPWAKSVELSAIPTFLLSRGFVPFYPVDMALFMTAWSLRTFFDMWNYKQQMNSIGYGLIETGLFGNPAKEIGFIKGYNDAAWTQWLQRYQYATFALTSSGGAGKVPQEFKDLVNLFFGATAGAEAFALSSLFLTTILENLAANPSLYSSIQNAFGIGLGPGINIAFGLLMTAVLQKARKNLIVEALPPKPQVTLKRAFKITAEDLSKIIVPKNEKIKDTIRENTGFKFGTASAKENLNRAKKVIERLINGGILSVSVKNFKDESETYSLMIYDTNNIKTKVENALKNALSEREINSVVNFLTDLAKQQNEKYDKYYEELNKITSKIKDNSSYSDLFDARDKLFNILRGLDCVDKKGRISFGMQNKWRDQANEILEIMALIEMRICINAINDIKNNKLPSQAISALRRVMATTQEYLIIEAAAKMYRLVTTGKDKPKVEPNPIPKNEITNEGAKK</sequence>
<gene>
    <name evidence="3" type="ORF">ENL96_00960</name>
</gene>
<keyword evidence="2" id="KW-0812">Transmembrane</keyword>
<proteinExistence type="predicted"/>